<dbReference type="InterPro" id="IPR028087">
    <property type="entry name" value="Tad_N"/>
</dbReference>
<proteinExistence type="predicted"/>
<accession>A0A107SNG7</accession>
<reference evidence="3 4" key="1">
    <citation type="submission" date="2015-11" db="EMBL/GenBank/DDBJ databases">
        <title>Expanding the genomic diversity of Burkholderia species for the development of highly accurate diagnostics.</title>
        <authorList>
            <person name="Sahl J."/>
            <person name="Keim P."/>
            <person name="Wagner D."/>
        </authorList>
    </citation>
    <scope>NUCLEOTIDE SEQUENCE [LARGE SCALE GENOMIC DNA]</scope>
    <source>
        <strain evidence="3 4">MSMB1960WGS</strain>
    </source>
</reference>
<evidence type="ECO:0000256" key="1">
    <source>
        <dbReference type="SAM" id="Phobius"/>
    </source>
</evidence>
<keyword evidence="1" id="KW-0472">Membrane</keyword>
<evidence type="ECO:0000313" key="3">
    <source>
        <dbReference type="EMBL" id="KWA61967.1"/>
    </source>
</evidence>
<dbReference type="Pfam" id="PF13400">
    <property type="entry name" value="Tad"/>
    <property type="match status" value="1"/>
</dbReference>
<evidence type="ECO:0000259" key="2">
    <source>
        <dbReference type="Pfam" id="PF13400"/>
    </source>
</evidence>
<sequence length="665" mass="66339">MTMSAVRFLGCRPAGRDRPRMGGQRGAVSVLATVWILVALVTLGTIDIGNLFYQRRDMQRIADMAALAAVQSLDPSDTSCAAAGAAALNNARANDSNAVGTGAPSRGQDQVAATCGRWDPQVYASLPAYYAAAASGMTQLNATQVTVTRTMRYSFLGVLSALGAGPGTVSATSTARASAIDTFSVSATLASVNPVWLNGILSALLGTSVNLTLADYQSLASANIKLAGISTALGAGSVNGLVNLAVSMPTLVGNLSAYVGAVTPGGTNSTGYVAQLTAASSALGKLAGANVGNTTVVIANASNALLNISLGNPQSGADATVNLLDLLTTAAQVAAYNKGQAVSLNTGVTLPLGATGFNVVKLQLQVLSPPSIAIGEAGQLPDGTWRTQASSAQIGLYLNVQTPTITLGTGALLGPLGLSGLLDISASLSGINLPIYLLVGGPAVASLAATKCGSASTPSTTTILATPGIAKLCISAPPSGTLNLSNVSSCPAAGTLQLLNLTASATLLGIGTTQSVPVSASISNPVLQIVGSTYASAPYGGYPTTSPYHFCNAASGLSTPVSCGSGWVAPSTAANQNSYWTTYVNNLGASLGTALGNINLNSVTILGITVPLGPLLSTIGNLVLQPVLSSLDALLVPILSLLGVQVGQATVHQMSLTCNAAQLVN</sequence>
<name>A0A107SNG7_9BURK</name>
<keyword evidence="1" id="KW-0812">Transmembrane</keyword>
<dbReference type="AlphaFoldDB" id="A0A107SNG7"/>
<keyword evidence="1" id="KW-1133">Transmembrane helix</keyword>
<dbReference type="Proteomes" id="UP000068603">
    <property type="component" value="Unassembled WGS sequence"/>
</dbReference>
<protein>
    <recommendedName>
        <fullName evidence="2">Putative Flp pilus-assembly TadG-like N-terminal domain-containing protein</fullName>
    </recommendedName>
</protein>
<dbReference type="STRING" id="1503054.WT74_07720"/>
<feature type="transmembrane region" description="Helical" evidence="1">
    <location>
        <begin position="26"/>
        <end position="46"/>
    </location>
</feature>
<organism evidence="3">
    <name type="scientific">Burkholderia stagnalis</name>
    <dbReference type="NCBI Taxonomy" id="1503054"/>
    <lineage>
        <taxon>Bacteria</taxon>
        <taxon>Pseudomonadati</taxon>
        <taxon>Pseudomonadota</taxon>
        <taxon>Betaproteobacteria</taxon>
        <taxon>Burkholderiales</taxon>
        <taxon>Burkholderiaceae</taxon>
        <taxon>Burkholderia</taxon>
        <taxon>Burkholderia cepacia complex</taxon>
    </lineage>
</organism>
<gene>
    <name evidence="3" type="ORF">WT44_14910</name>
</gene>
<evidence type="ECO:0000313" key="4">
    <source>
        <dbReference type="Proteomes" id="UP000068603"/>
    </source>
</evidence>
<dbReference type="EMBL" id="LPHB01000047">
    <property type="protein sequence ID" value="KWA61967.1"/>
    <property type="molecule type" value="Genomic_DNA"/>
</dbReference>
<feature type="domain" description="Putative Flp pilus-assembly TadG-like N-terminal" evidence="2">
    <location>
        <begin position="26"/>
        <end position="71"/>
    </location>
</feature>
<comment type="caution">
    <text evidence="3">The sequence shown here is derived from an EMBL/GenBank/DDBJ whole genome shotgun (WGS) entry which is preliminary data.</text>
</comment>